<keyword evidence="2" id="KW-1185">Reference proteome</keyword>
<sequence length="154" mass="16999">MIGKNINPKQRDSIYAKHLITGIIATHEALASPTIQQTMPKEPRLSATWRRRMFGGKLHRLPIQPGHFLCRPDRAFCNEVGPSVMKKQWELASQLSAAFRFCSITKVAGPNCSTHAMSGRGGEYGGLAAVQKAVRRKPSDSFWEAQSASSFGPF</sequence>
<gene>
    <name evidence="1" type="ORF">Nepgr_020968</name>
</gene>
<comment type="caution">
    <text evidence="1">The sequence shown here is derived from an EMBL/GenBank/DDBJ whole genome shotgun (WGS) entry which is preliminary data.</text>
</comment>
<protein>
    <submittedName>
        <fullName evidence="1">Uncharacterized protein</fullName>
    </submittedName>
</protein>
<dbReference type="EMBL" id="BSYO01000020">
    <property type="protein sequence ID" value="GMH19127.1"/>
    <property type="molecule type" value="Genomic_DNA"/>
</dbReference>
<dbReference type="Proteomes" id="UP001279734">
    <property type="component" value="Unassembled WGS sequence"/>
</dbReference>
<accession>A0AAD3SYY4</accession>
<organism evidence="1 2">
    <name type="scientific">Nepenthes gracilis</name>
    <name type="common">Slender pitcher plant</name>
    <dbReference type="NCBI Taxonomy" id="150966"/>
    <lineage>
        <taxon>Eukaryota</taxon>
        <taxon>Viridiplantae</taxon>
        <taxon>Streptophyta</taxon>
        <taxon>Embryophyta</taxon>
        <taxon>Tracheophyta</taxon>
        <taxon>Spermatophyta</taxon>
        <taxon>Magnoliopsida</taxon>
        <taxon>eudicotyledons</taxon>
        <taxon>Gunneridae</taxon>
        <taxon>Pentapetalae</taxon>
        <taxon>Caryophyllales</taxon>
        <taxon>Nepenthaceae</taxon>
        <taxon>Nepenthes</taxon>
    </lineage>
</organism>
<proteinExistence type="predicted"/>
<evidence type="ECO:0000313" key="1">
    <source>
        <dbReference type="EMBL" id="GMH19127.1"/>
    </source>
</evidence>
<evidence type="ECO:0000313" key="2">
    <source>
        <dbReference type="Proteomes" id="UP001279734"/>
    </source>
</evidence>
<name>A0AAD3SYY4_NEPGR</name>
<dbReference type="AlphaFoldDB" id="A0AAD3SYY4"/>
<reference evidence="1" key="1">
    <citation type="submission" date="2023-05" db="EMBL/GenBank/DDBJ databases">
        <title>Nepenthes gracilis genome sequencing.</title>
        <authorList>
            <person name="Fukushima K."/>
        </authorList>
    </citation>
    <scope>NUCLEOTIDE SEQUENCE</scope>
    <source>
        <strain evidence="1">SING2019-196</strain>
    </source>
</reference>